<gene>
    <name evidence="1" type="ORF">FSB_LOCUS32506</name>
</gene>
<dbReference type="PANTHER" id="PTHR34133">
    <property type="entry name" value="OS07G0633000 PROTEIN"/>
    <property type="match status" value="1"/>
</dbReference>
<dbReference type="AlphaFoldDB" id="A0A2N9GZ83"/>
<organism evidence="1">
    <name type="scientific">Fagus sylvatica</name>
    <name type="common">Beechnut</name>
    <dbReference type="NCBI Taxonomy" id="28930"/>
    <lineage>
        <taxon>Eukaryota</taxon>
        <taxon>Viridiplantae</taxon>
        <taxon>Streptophyta</taxon>
        <taxon>Embryophyta</taxon>
        <taxon>Tracheophyta</taxon>
        <taxon>Spermatophyta</taxon>
        <taxon>Magnoliopsida</taxon>
        <taxon>eudicotyledons</taxon>
        <taxon>Gunneridae</taxon>
        <taxon>Pentapetalae</taxon>
        <taxon>rosids</taxon>
        <taxon>fabids</taxon>
        <taxon>Fagales</taxon>
        <taxon>Fagaceae</taxon>
        <taxon>Fagus</taxon>
    </lineage>
</organism>
<name>A0A2N9GZ83_FAGSY</name>
<dbReference type="Pfam" id="PF09366">
    <property type="entry name" value="DUF1997"/>
    <property type="match status" value="1"/>
</dbReference>
<sequence length="259" mass="29259">MSEVAARTIFAAFQRPLFLHGGGRGAHGHGIESRKGQLKKQENCISYHAKALLNSWQPNNGKPSTYSSRFTTDLPLSESSWASFDEYLEDKPRVFKAIFANGEKIQQLNEDEWRIHMLPLQLLFLTVWPIMDMRLTCKSKGKEYPPGVPREITKVLELETTRWELLGLDNVLKSSDLSVSVKGALYPDRRGAQSRIKNQFELNLSFLLPPTLAFVPEDVSRGIGVSVIQTLVDDMKHKTNGGVLADYGKFKRDKLKNLV</sequence>
<proteinExistence type="predicted"/>
<dbReference type="InterPro" id="IPR018971">
    <property type="entry name" value="DUF1997"/>
</dbReference>
<dbReference type="EMBL" id="OIVN01002557">
    <property type="protein sequence ID" value="SPD04624.1"/>
    <property type="molecule type" value="Genomic_DNA"/>
</dbReference>
<reference evidence="1" key="1">
    <citation type="submission" date="2018-02" db="EMBL/GenBank/DDBJ databases">
        <authorList>
            <person name="Cohen D.B."/>
            <person name="Kent A.D."/>
        </authorList>
    </citation>
    <scope>NUCLEOTIDE SEQUENCE</scope>
</reference>
<dbReference type="PANTHER" id="PTHR34133:SF8">
    <property type="entry name" value="OS07G0633000 PROTEIN"/>
    <property type="match status" value="1"/>
</dbReference>
<evidence type="ECO:0000313" key="1">
    <source>
        <dbReference type="EMBL" id="SPD04624.1"/>
    </source>
</evidence>
<accession>A0A2N9GZ83</accession>
<protein>
    <submittedName>
        <fullName evidence="1">Uncharacterized protein</fullName>
    </submittedName>
</protein>